<keyword evidence="4" id="KW-0479">Metal-binding</keyword>
<dbReference type="InterPro" id="IPR017938">
    <property type="entry name" value="Riboflavin_synthase-like_b-brl"/>
</dbReference>
<dbReference type="Gene3D" id="3.40.50.80">
    <property type="entry name" value="Nucleotide-binding domain of ferredoxin-NADP reductase (FNR) module"/>
    <property type="match status" value="1"/>
</dbReference>
<evidence type="ECO:0000259" key="9">
    <source>
        <dbReference type="PROSITE" id="PS51384"/>
    </source>
</evidence>
<dbReference type="CDD" id="cd06216">
    <property type="entry name" value="FNR_iron_sulfur_binding_2"/>
    <property type="match status" value="1"/>
</dbReference>
<dbReference type="SUPFAM" id="SSF54292">
    <property type="entry name" value="2Fe-2S ferredoxin-like"/>
    <property type="match status" value="1"/>
</dbReference>
<dbReference type="InterPro" id="IPR012675">
    <property type="entry name" value="Beta-grasp_dom_sf"/>
</dbReference>
<dbReference type="PRINTS" id="PR00409">
    <property type="entry name" value="PHDIOXRDTASE"/>
</dbReference>
<gene>
    <name evidence="10" type="ORF">IU470_03430</name>
</gene>
<dbReference type="InterPro" id="IPR050415">
    <property type="entry name" value="MRET"/>
</dbReference>
<comment type="caution">
    <text evidence="10">The sequence shown here is derived from an EMBL/GenBank/DDBJ whole genome shotgun (WGS) entry which is preliminary data.</text>
</comment>
<reference evidence="10 11" key="1">
    <citation type="submission" date="2020-10" db="EMBL/GenBank/DDBJ databases">
        <title>Identification of Nocardia species via Next-generation sequencing and recognition of intraspecies genetic diversity.</title>
        <authorList>
            <person name="Li P."/>
            <person name="Li P."/>
            <person name="Lu B."/>
        </authorList>
    </citation>
    <scope>NUCLEOTIDE SEQUENCE [LARGE SCALE GENOMIC DNA]</scope>
    <source>
        <strain evidence="10 11">N-11</strain>
    </source>
</reference>
<dbReference type="Proteomes" id="UP000807309">
    <property type="component" value="Unassembled WGS sequence"/>
</dbReference>
<dbReference type="InterPro" id="IPR001433">
    <property type="entry name" value="OxRdtase_FAD/NAD-bd"/>
</dbReference>
<keyword evidence="2" id="KW-0285">Flavoprotein</keyword>
<dbReference type="InterPro" id="IPR036010">
    <property type="entry name" value="2Fe-2S_ferredoxin-like_sf"/>
</dbReference>
<accession>A0ABS0C6W9</accession>
<evidence type="ECO:0000256" key="4">
    <source>
        <dbReference type="ARBA" id="ARBA00022723"/>
    </source>
</evidence>
<feature type="domain" description="FAD-binding FR-type" evidence="9">
    <location>
        <begin position="30"/>
        <end position="133"/>
    </location>
</feature>
<dbReference type="Pfam" id="PF00175">
    <property type="entry name" value="NAD_binding_1"/>
    <property type="match status" value="1"/>
</dbReference>
<keyword evidence="8" id="KW-0411">Iron-sulfur</keyword>
<dbReference type="CDD" id="cd00207">
    <property type="entry name" value="fer2"/>
    <property type="match status" value="1"/>
</dbReference>
<dbReference type="SUPFAM" id="SSF52343">
    <property type="entry name" value="Ferredoxin reductase-like, C-terminal NADP-linked domain"/>
    <property type="match status" value="1"/>
</dbReference>
<protein>
    <submittedName>
        <fullName evidence="10">Ferredoxin reductase</fullName>
    </submittedName>
</protein>
<dbReference type="RefSeq" id="WP_195031544.1">
    <property type="nucleotide sequence ID" value="NZ_JADLRE010000002.1"/>
</dbReference>
<keyword evidence="6" id="KW-0560">Oxidoreductase</keyword>
<keyword evidence="11" id="KW-1185">Reference proteome</keyword>
<dbReference type="Pfam" id="PF00970">
    <property type="entry name" value="FAD_binding_6"/>
    <property type="match status" value="1"/>
</dbReference>
<dbReference type="InterPro" id="IPR039261">
    <property type="entry name" value="FNR_nucleotide-bd"/>
</dbReference>
<organism evidence="10 11">
    <name type="scientific">Nocardia abscessus</name>
    <dbReference type="NCBI Taxonomy" id="120957"/>
    <lineage>
        <taxon>Bacteria</taxon>
        <taxon>Bacillati</taxon>
        <taxon>Actinomycetota</taxon>
        <taxon>Actinomycetes</taxon>
        <taxon>Mycobacteriales</taxon>
        <taxon>Nocardiaceae</taxon>
        <taxon>Nocardia</taxon>
    </lineage>
</organism>
<dbReference type="SUPFAM" id="SSF63380">
    <property type="entry name" value="Riboflavin synthase domain-like"/>
    <property type="match status" value="1"/>
</dbReference>
<dbReference type="Pfam" id="PF00111">
    <property type="entry name" value="Fer2"/>
    <property type="match status" value="1"/>
</dbReference>
<evidence type="ECO:0000313" key="10">
    <source>
        <dbReference type="EMBL" id="MBF6224173.1"/>
    </source>
</evidence>
<proteinExistence type="predicted"/>
<dbReference type="Gene3D" id="2.40.30.10">
    <property type="entry name" value="Translation factors"/>
    <property type="match status" value="1"/>
</dbReference>
<name>A0ABS0C6W9_9NOCA</name>
<keyword evidence="7" id="KW-0408">Iron</keyword>
<dbReference type="Gene3D" id="3.10.20.30">
    <property type="match status" value="1"/>
</dbReference>
<evidence type="ECO:0000313" key="11">
    <source>
        <dbReference type="Proteomes" id="UP000807309"/>
    </source>
</evidence>
<evidence type="ECO:0000256" key="8">
    <source>
        <dbReference type="ARBA" id="ARBA00023014"/>
    </source>
</evidence>
<keyword evidence="5" id="KW-0274">FAD</keyword>
<dbReference type="InterPro" id="IPR017927">
    <property type="entry name" value="FAD-bd_FR_type"/>
</dbReference>
<dbReference type="PANTHER" id="PTHR47354">
    <property type="entry name" value="NADH OXIDOREDUCTASE HCR"/>
    <property type="match status" value="1"/>
</dbReference>
<evidence type="ECO:0000256" key="7">
    <source>
        <dbReference type="ARBA" id="ARBA00023004"/>
    </source>
</evidence>
<evidence type="ECO:0000256" key="5">
    <source>
        <dbReference type="ARBA" id="ARBA00022827"/>
    </source>
</evidence>
<sequence>MVDLINLVQTLTSPHPLDRYLELVRPTLTVRDMRAEITHVRRSAPGSVTLTLRPTRQWKGHVAGQYVQIGVVIDGVRHMRCYSPVNPEGGRDRHIQLTVKAHPDGLVSQYLYRHAAAGMVVDLTPANGVFRLPEPRPERVLLISGGSGITPVLSMLRTLAAEDHPGEVVFLHYAKSQAVLPHRAELDAIARRHRNFRIELRYPHRIQDVAPRVDPDAPWVDLAPAKGSGYFDYDELERVAPWSADAQTYVCGPQSLMDAVRTIYQAEQLEDRLHTEEFTIALAPADAAEAHGTVNFSASGVSARNDGATLLEQAESAGLSPEYGCRMGICFSCTAVRRSGCTRNLRTGETDSDPDQPIQLCINAPVGDVEVDI</sequence>
<dbReference type="EMBL" id="JADLRE010000002">
    <property type="protein sequence ID" value="MBF6224173.1"/>
    <property type="molecule type" value="Genomic_DNA"/>
</dbReference>
<evidence type="ECO:0000256" key="3">
    <source>
        <dbReference type="ARBA" id="ARBA00022714"/>
    </source>
</evidence>
<dbReference type="PROSITE" id="PS51384">
    <property type="entry name" value="FAD_FR"/>
    <property type="match status" value="1"/>
</dbReference>
<dbReference type="InterPro" id="IPR001041">
    <property type="entry name" value="2Fe-2S_ferredoxin-type"/>
</dbReference>
<comment type="cofactor">
    <cofactor evidence="1">
        <name>FAD</name>
        <dbReference type="ChEBI" id="CHEBI:57692"/>
    </cofactor>
</comment>
<dbReference type="InterPro" id="IPR008333">
    <property type="entry name" value="Cbr1-like_FAD-bd_dom"/>
</dbReference>
<evidence type="ECO:0000256" key="6">
    <source>
        <dbReference type="ARBA" id="ARBA00023002"/>
    </source>
</evidence>
<evidence type="ECO:0000256" key="1">
    <source>
        <dbReference type="ARBA" id="ARBA00001974"/>
    </source>
</evidence>
<evidence type="ECO:0000256" key="2">
    <source>
        <dbReference type="ARBA" id="ARBA00022630"/>
    </source>
</evidence>
<keyword evidence="3" id="KW-0001">2Fe-2S</keyword>
<dbReference type="PANTHER" id="PTHR47354:SF6">
    <property type="entry name" value="NADH OXIDOREDUCTASE HCR"/>
    <property type="match status" value="1"/>
</dbReference>